<dbReference type="OrthoDB" id="2739487at2759"/>
<evidence type="ECO:0008006" key="3">
    <source>
        <dbReference type="Google" id="ProtNLM"/>
    </source>
</evidence>
<reference evidence="1 2" key="1">
    <citation type="journal article" date="2012" name="Proc. Natl. Acad. Sci. U.S.A.">
        <title>Comparative genomics of Ceriporiopsis subvermispora and Phanerochaete chrysosporium provide insight into selective ligninolysis.</title>
        <authorList>
            <person name="Fernandez-Fueyo E."/>
            <person name="Ruiz-Duenas F.J."/>
            <person name="Ferreira P."/>
            <person name="Floudas D."/>
            <person name="Hibbett D.S."/>
            <person name="Canessa P."/>
            <person name="Larrondo L.F."/>
            <person name="James T.Y."/>
            <person name="Seelenfreund D."/>
            <person name="Lobos S."/>
            <person name="Polanco R."/>
            <person name="Tello M."/>
            <person name="Honda Y."/>
            <person name="Watanabe T."/>
            <person name="Watanabe T."/>
            <person name="Ryu J.S."/>
            <person name="Kubicek C.P."/>
            <person name="Schmoll M."/>
            <person name="Gaskell J."/>
            <person name="Hammel K.E."/>
            <person name="St John F.J."/>
            <person name="Vanden Wymelenberg A."/>
            <person name="Sabat G."/>
            <person name="Splinter BonDurant S."/>
            <person name="Syed K."/>
            <person name="Yadav J.S."/>
            <person name="Doddapaneni H."/>
            <person name="Subramanian V."/>
            <person name="Lavin J.L."/>
            <person name="Oguiza J.A."/>
            <person name="Perez G."/>
            <person name="Pisabarro A.G."/>
            <person name="Ramirez L."/>
            <person name="Santoyo F."/>
            <person name="Master E."/>
            <person name="Coutinho P.M."/>
            <person name="Henrissat B."/>
            <person name="Lombard V."/>
            <person name="Magnuson J.K."/>
            <person name="Kuees U."/>
            <person name="Hori C."/>
            <person name="Igarashi K."/>
            <person name="Samejima M."/>
            <person name="Held B.W."/>
            <person name="Barry K.W."/>
            <person name="LaButti K.M."/>
            <person name="Lapidus A."/>
            <person name="Lindquist E.A."/>
            <person name="Lucas S.M."/>
            <person name="Riley R."/>
            <person name="Salamov A.A."/>
            <person name="Hoffmeister D."/>
            <person name="Schwenk D."/>
            <person name="Hadar Y."/>
            <person name="Yarden O."/>
            <person name="de Vries R.P."/>
            <person name="Wiebenga A."/>
            <person name="Stenlid J."/>
            <person name="Eastwood D."/>
            <person name="Grigoriev I.V."/>
            <person name="Berka R.M."/>
            <person name="Blanchette R.A."/>
            <person name="Kersten P."/>
            <person name="Martinez A.T."/>
            <person name="Vicuna R."/>
            <person name="Cullen D."/>
        </authorList>
    </citation>
    <scope>NUCLEOTIDE SEQUENCE [LARGE SCALE GENOMIC DNA]</scope>
    <source>
        <strain evidence="1 2">B</strain>
    </source>
</reference>
<keyword evidence="2" id="KW-1185">Reference proteome</keyword>
<dbReference type="HOGENOM" id="CLU_1057679_0_0_1"/>
<name>M2QQC7_CERS8</name>
<dbReference type="Proteomes" id="UP000016930">
    <property type="component" value="Unassembled WGS sequence"/>
</dbReference>
<evidence type="ECO:0000313" key="2">
    <source>
        <dbReference type="Proteomes" id="UP000016930"/>
    </source>
</evidence>
<dbReference type="STRING" id="914234.M2QQC7"/>
<dbReference type="EMBL" id="KB445794">
    <property type="protein sequence ID" value="EMD39283.1"/>
    <property type="molecule type" value="Genomic_DNA"/>
</dbReference>
<evidence type="ECO:0000313" key="1">
    <source>
        <dbReference type="EMBL" id="EMD39283.1"/>
    </source>
</evidence>
<gene>
    <name evidence="1" type="ORF">CERSUDRAFT_112931</name>
</gene>
<organism evidence="1 2">
    <name type="scientific">Ceriporiopsis subvermispora (strain B)</name>
    <name type="common">White-rot fungus</name>
    <name type="synonym">Gelatoporia subvermispora</name>
    <dbReference type="NCBI Taxonomy" id="914234"/>
    <lineage>
        <taxon>Eukaryota</taxon>
        <taxon>Fungi</taxon>
        <taxon>Dikarya</taxon>
        <taxon>Basidiomycota</taxon>
        <taxon>Agaricomycotina</taxon>
        <taxon>Agaricomycetes</taxon>
        <taxon>Polyporales</taxon>
        <taxon>Gelatoporiaceae</taxon>
        <taxon>Gelatoporia</taxon>
    </lineage>
</organism>
<proteinExistence type="predicted"/>
<protein>
    <recommendedName>
        <fullName evidence="3">BTB domain-containing protein</fullName>
    </recommendedName>
</protein>
<sequence length="263" mass="29896">MLSGEGSVSEVMGDSEEAIPFTEHSRTLDALFRLCYPIADPSLTTASDLFNVMEASRKYMVDHAWKFCLDALMSPAILDKEPFNVFTITCRYELAKEARSAAKLSLRKDFPPLEDPAGLDWISGRTLFAYLKYRQACTDEVQYRVCNWEYWANTVLAQKSLTISCGTCEPLAMGGTTGEFKLDPDMYYKAALAIFERPSCWIPDDKIMRTLTELIITELDLLKQFPCFSCRERATHEVRQFNAEVVLSDLEDAISRVDLKLPF</sequence>
<accession>M2QQC7</accession>
<dbReference type="AlphaFoldDB" id="M2QQC7"/>